<reference evidence="2 3" key="1">
    <citation type="submission" date="2023-11" db="EMBL/GenBank/DDBJ databases">
        <authorList>
            <person name="Hedman E."/>
            <person name="Englund M."/>
            <person name="Stromberg M."/>
            <person name="Nyberg Akerstrom W."/>
            <person name="Nylinder S."/>
            <person name="Jareborg N."/>
            <person name="Kallberg Y."/>
            <person name="Kronander E."/>
        </authorList>
    </citation>
    <scope>NUCLEOTIDE SEQUENCE [LARGE SCALE GENOMIC DNA]</scope>
</reference>
<dbReference type="InterPro" id="IPR020904">
    <property type="entry name" value="Sc_DH/Rdtase_CS"/>
</dbReference>
<evidence type="ECO:0000313" key="2">
    <source>
        <dbReference type="EMBL" id="CAK1587002.1"/>
    </source>
</evidence>
<dbReference type="AlphaFoldDB" id="A0AAV1KYW3"/>
<dbReference type="PROSITE" id="PS51257">
    <property type="entry name" value="PROKAR_LIPOPROTEIN"/>
    <property type="match status" value="1"/>
</dbReference>
<dbReference type="FunFam" id="3.40.50.720:FF:000084">
    <property type="entry name" value="Short-chain dehydrogenase reductase"/>
    <property type="match status" value="1"/>
</dbReference>
<dbReference type="PANTHER" id="PTHR43975">
    <property type="entry name" value="ZGC:101858"/>
    <property type="match status" value="1"/>
</dbReference>
<evidence type="ECO:0000256" key="1">
    <source>
        <dbReference type="ARBA" id="ARBA00023002"/>
    </source>
</evidence>
<dbReference type="Pfam" id="PF13561">
    <property type="entry name" value="adh_short_C2"/>
    <property type="match status" value="1"/>
</dbReference>
<comment type="caution">
    <text evidence="2">The sequence shown here is derived from an EMBL/GenBank/DDBJ whole genome shotgun (WGS) entry which is preliminary data.</text>
</comment>
<name>A0AAV1KYW3_9NEOP</name>
<dbReference type="InterPro" id="IPR036291">
    <property type="entry name" value="NAD(P)-bd_dom_sf"/>
</dbReference>
<dbReference type="PROSITE" id="PS00061">
    <property type="entry name" value="ADH_SHORT"/>
    <property type="match status" value="1"/>
</dbReference>
<sequence length="260" mass="27722">MNFAGKVVLITGASSGIGAACAVRFAMASAKLSIVGRNIDNLKKVSEKCETVSGLKPLSISADITIYDEIQRIVTETIDYHGKIDVLVNNAGIALMAGIQDGVEPLDRIMETNIRGTYLLTQQVIPYIVFTRGNIVNVSSVLSTTPICTMMPYCMSKAALDSFTKCLAQELASKGVRVNAVNPGPVKTNFLTRAGLSNEQSEALFASFATNLPLKKVCEREDVAELIIFLASDNASCITGSCYIMDCGVSLGDGGKKCEM</sequence>
<gene>
    <name evidence="2" type="ORF">PARMNEM_LOCUS7884</name>
</gene>
<dbReference type="PANTHER" id="PTHR43975:SF2">
    <property type="entry name" value="EG:BACR7A4.14 PROTEIN-RELATED"/>
    <property type="match status" value="1"/>
</dbReference>
<proteinExistence type="predicted"/>
<accession>A0AAV1KYW3</accession>
<dbReference type="GO" id="GO:0016491">
    <property type="term" value="F:oxidoreductase activity"/>
    <property type="evidence" value="ECO:0007669"/>
    <property type="project" value="UniProtKB-KW"/>
</dbReference>
<evidence type="ECO:0000313" key="3">
    <source>
        <dbReference type="Proteomes" id="UP001314205"/>
    </source>
</evidence>
<dbReference type="PRINTS" id="PR00080">
    <property type="entry name" value="SDRFAMILY"/>
</dbReference>
<protein>
    <submittedName>
        <fullName evidence="2">Uncharacterized protein</fullName>
    </submittedName>
</protein>
<dbReference type="PRINTS" id="PR00081">
    <property type="entry name" value="GDHRDH"/>
</dbReference>
<keyword evidence="1" id="KW-0560">Oxidoreductase</keyword>
<dbReference type="Gene3D" id="3.40.50.720">
    <property type="entry name" value="NAD(P)-binding Rossmann-like Domain"/>
    <property type="match status" value="1"/>
</dbReference>
<dbReference type="Proteomes" id="UP001314205">
    <property type="component" value="Unassembled WGS sequence"/>
</dbReference>
<keyword evidence="3" id="KW-1185">Reference proteome</keyword>
<dbReference type="SUPFAM" id="SSF51735">
    <property type="entry name" value="NAD(P)-binding Rossmann-fold domains"/>
    <property type="match status" value="1"/>
</dbReference>
<organism evidence="2 3">
    <name type="scientific">Parnassius mnemosyne</name>
    <name type="common">clouded apollo</name>
    <dbReference type="NCBI Taxonomy" id="213953"/>
    <lineage>
        <taxon>Eukaryota</taxon>
        <taxon>Metazoa</taxon>
        <taxon>Ecdysozoa</taxon>
        <taxon>Arthropoda</taxon>
        <taxon>Hexapoda</taxon>
        <taxon>Insecta</taxon>
        <taxon>Pterygota</taxon>
        <taxon>Neoptera</taxon>
        <taxon>Endopterygota</taxon>
        <taxon>Lepidoptera</taxon>
        <taxon>Glossata</taxon>
        <taxon>Ditrysia</taxon>
        <taxon>Papilionoidea</taxon>
        <taxon>Papilionidae</taxon>
        <taxon>Parnassiinae</taxon>
        <taxon>Parnassini</taxon>
        <taxon>Parnassius</taxon>
        <taxon>Driopa</taxon>
    </lineage>
</organism>
<dbReference type="InterPro" id="IPR002347">
    <property type="entry name" value="SDR_fam"/>
</dbReference>
<dbReference type="EMBL" id="CAVLGL010000081">
    <property type="protein sequence ID" value="CAK1587002.1"/>
    <property type="molecule type" value="Genomic_DNA"/>
</dbReference>